<sequence length="149" mass="16736">MKKLSYFCILSLVSSLLSCKDANQELLNNISGVWKVDQITYTSYPYAVPDSVVKYPSGVLQFDNCQLTGSIRECSGFYKLVNSEVVSIVYNANAARNQTFISIMSSFPKFINLRGAYTITRSGNQMTLSGPQENIIDYKGQKIKIQLYK</sequence>
<comment type="caution">
    <text evidence="2">The sequence shown here is derived from an EMBL/GenBank/DDBJ whole genome shotgun (WGS) entry which is preliminary data.</text>
</comment>
<evidence type="ECO:0000256" key="1">
    <source>
        <dbReference type="SAM" id="SignalP"/>
    </source>
</evidence>
<reference evidence="2 3" key="1">
    <citation type="submission" date="2023-05" db="EMBL/GenBank/DDBJ databases">
        <title>Novel species of genus Flectobacillus isolated from stream in China.</title>
        <authorList>
            <person name="Lu H."/>
        </authorList>
    </citation>
    <scope>NUCLEOTIDE SEQUENCE [LARGE SCALE GENOMIC DNA]</scope>
    <source>
        <strain evidence="2 3">KCTC 42575</strain>
    </source>
</reference>
<name>A0ABT6Y7G2_9BACT</name>
<feature type="chain" id="PRO_5045289691" description="Lipocalin-like domain-containing protein" evidence="1">
    <location>
        <begin position="20"/>
        <end position="149"/>
    </location>
</feature>
<dbReference type="Proteomes" id="UP001236507">
    <property type="component" value="Unassembled WGS sequence"/>
</dbReference>
<gene>
    <name evidence="2" type="ORF">QM524_09870</name>
</gene>
<dbReference type="EMBL" id="JASHIF010000008">
    <property type="protein sequence ID" value="MDI9859517.1"/>
    <property type="molecule type" value="Genomic_DNA"/>
</dbReference>
<proteinExistence type="predicted"/>
<accession>A0ABT6Y7G2</accession>
<organism evidence="2 3">
    <name type="scientific">Flectobacillus roseus</name>
    <dbReference type="NCBI Taxonomy" id="502259"/>
    <lineage>
        <taxon>Bacteria</taxon>
        <taxon>Pseudomonadati</taxon>
        <taxon>Bacteroidota</taxon>
        <taxon>Cytophagia</taxon>
        <taxon>Cytophagales</taxon>
        <taxon>Flectobacillaceae</taxon>
        <taxon>Flectobacillus</taxon>
    </lineage>
</organism>
<feature type="signal peptide" evidence="1">
    <location>
        <begin position="1"/>
        <end position="19"/>
    </location>
</feature>
<keyword evidence="1" id="KW-0732">Signal</keyword>
<evidence type="ECO:0000313" key="2">
    <source>
        <dbReference type="EMBL" id="MDI9859517.1"/>
    </source>
</evidence>
<evidence type="ECO:0000313" key="3">
    <source>
        <dbReference type="Proteomes" id="UP001236507"/>
    </source>
</evidence>
<dbReference type="PROSITE" id="PS51257">
    <property type="entry name" value="PROKAR_LIPOPROTEIN"/>
    <property type="match status" value="1"/>
</dbReference>
<keyword evidence="3" id="KW-1185">Reference proteome</keyword>
<dbReference type="RefSeq" id="WP_283344442.1">
    <property type="nucleotide sequence ID" value="NZ_JASHIF010000008.1"/>
</dbReference>
<evidence type="ECO:0008006" key="4">
    <source>
        <dbReference type="Google" id="ProtNLM"/>
    </source>
</evidence>
<protein>
    <recommendedName>
        <fullName evidence="4">Lipocalin-like domain-containing protein</fullName>
    </recommendedName>
</protein>